<protein>
    <submittedName>
        <fullName evidence="1">Uncharacterized protein</fullName>
    </submittedName>
</protein>
<organism evidence="1 2">
    <name type="scientific">Vanilla planifolia</name>
    <name type="common">Vanilla</name>
    <dbReference type="NCBI Taxonomy" id="51239"/>
    <lineage>
        <taxon>Eukaryota</taxon>
        <taxon>Viridiplantae</taxon>
        <taxon>Streptophyta</taxon>
        <taxon>Embryophyta</taxon>
        <taxon>Tracheophyta</taxon>
        <taxon>Spermatophyta</taxon>
        <taxon>Magnoliopsida</taxon>
        <taxon>Liliopsida</taxon>
        <taxon>Asparagales</taxon>
        <taxon>Orchidaceae</taxon>
        <taxon>Vanilloideae</taxon>
        <taxon>Vanilleae</taxon>
        <taxon>Vanilla</taxon>
    </lineage>
</organism>
<dbReference type="AlphaFoldDB" id="A0A835Q8Y1"/>
<name>A0A835Q8Y1_VANPL</name>
<keyword evidence="2" id="KW-1185">Reference proteome</keyword>
<dbReference type="EMBL" id="JADCNL010000009">
    <property type="protein sequence ID" value="KAG0466933.1"/>
    <property type="molecule type" value="Genomic_DNA"/>
</dbReference>
<dbReference type="Proteomes" id="UP000636800">
    <property type="component" value="Unassembled WGS sequence"/>
</dbReference>
<accession>A0A835Q8Y1</accession>
<evidence type="ECO:0000313" key="2">
    <source>
        <dbReference type="Proteomes" id="UP000636800"/>
    </source>
</evidence>
<reference evidence="1 2" key="1">
    <citation type="journal article" date="2020" name="Nat. Food">
        <title>A phased Vanilla planifolia genome enables genetic improvement of flavour and production.</title>
        <authorList>
            <person name="Hasing T."/>
            <person name="Tang H."/>
            <person name="Brym M."/>
            <person name="Khazi F."/>
            <person name="Huang T."/>
            <person name="Chambers A.H."/>
        </authorList>
    </citation>
    <scope>NUCLEOTIDE SEQUENCE [LARGE SCALE GENOMIC DNA]</scope>
    <source>
        <tissue evidence="1">Leaf</tissue>
    </source>
</reference>
<proteinExistence type="predicted"/>
<gene>
    <name evidence="1" type="ORF">HPP92_018513</name>
</gene>
<evidence type="ECO:0000313" key="1">
    <source>
        <dbReference type="EMBL" id="KAG0466933.1"/>
    </source>
</evidence>
<comment type="caution">
    <text evidence="1">The sequence shown here is derived from an EMBL/GenBank/DDBJ whole genome shotgun (WGS) entry which is preliminary data.</text>
</comment>
<sequence length="124" mass="14280">MSELPHYHQMKATVTVPACWRLQSHHPSLGTPRNPNDDKHIPVESRCSHGNSLRSFLLHQAPPASRLRWLPTVYSLPTLDRSGVFFAHRRMERERQSMRCLVLGSPGFPSPGIFFRFPIRFPLP</sequence>